<dbReference type="InterPro" id="IPR000719">
    <property type="entry name" value="Prot_kinase_dom"/>
</dbReference>
<accession>A0A0K1PRI0</accession>
<dbReference type="PANTHER" id="PTHR43289">
    <property type="entry name" value="MITOGEN-ACTIVATED PROTEIN KINASE KINASE KINASE 20-RELATED"/>
    <property type="match status" value="1"/>
</dbReference>
<dbReference type="SUPFAM" id="SSF56112">
    <property type="entry name" value="Protein kinase-like (PK-like)"/>
    <property type="match status" value="1"/>
</dbReference>
<dbReference type="PATRIC" id="fig|1391654.3.peg.2854"/>
<dbReference type="Proteomes" id="UP000064967">
    <property type="component" value="Chromosome"/>
</dbReference>
<dbReference type="KEGG" id="llu:AKJ09_02819"/>
<name>A0A0K1PRI0_9BACT</name>
<gene>
    <name evidence="7" type="ORF">AKJ09_02819</name>
</gene>
<dbReference type="InterPro" id="IPR008271">
    <property type="entry name" value="Ser/Thr_kinase_AS"/>
</dbReference>
<dbReference type="PROSITE" id="PS00108">
    <property type="entry name" value="PROTEIN_KINASE_ST"/>
    <property type="match status" value="1"/>
</dbReference>
<organism evidence="7 8">
    <name type="scientific">Labilithrix luteola</name>
    <dbReference type="NCBI Taxonomy" id="1391654"/>
    <lineage>
        <taxon>Bacteria</taxon>
        <taxon>Pseudomonadati</taxon>
        <taxon>Myxococcota</taxon>
        <taxon>Polyangia</taxon>
        <taxon>Polyangiales</taxon>
        <taxon>Labilitrichaceae</taxon>
        <taxon>Labilithrix</taxon>
    </lineage>
</organism>
<reference evidence="7 8" key="1">
    <citation type="submission" date="2015-08" db="EMBL/GenBank/DDBJ databases">
        <authorList>
            <person name="Babu N.S."/>
            <person name="Beckwith C.J."/>
            <person name="Beseler K.G."/>
            <person name="Brison A."/>
            <person name="Carone J.V."/>
            <person name="Caskin T.P."/>
            <person name="Diamond M."/>
            <person name="Durham M.E."/>
            <person name="Foxe J.M."/>
            <person name="Go M."/>
            <person name="Henderson B.A."/>
            <person name="Jones I.B."/>
            <person name="McGettigan J.A."/>
            <person name="Micheletti S.J."/>
            <person name="Nasrallah M.E."/>
            <person name="Ortiz D."/>
            <person name="Piller C.R."/>
            <person name="Privatt S.R."/>
            <person name="Schneider S.L."/>
            <person name="Sharp S."/>
            <person name="Smith T.C."/>
            <person name="Stanton J.D."/>
            <person name="Ullery H.E."/>
            <person name="Wilson R.J."/>
            <person name="Serrano M.G."/>
            <person name="Buck G."/>
            <person name="Lee V."/>
            <person name="Wang Y."/>
            <person name="Carvalho R."/>
            <person name="Voegtly L."/>
            <person name="Shi R."/>
            <person name="Duckworth R."/>
            <person name="Johnson A."/>
            <person name="Loviza R."/>
            <person name="Walstead R."/>
            <person name="Shah Z."/>
            <person name="Kiflezghi M."/>
            <person name="Wade K."/>
            <person name="Ball S.L."/>
            <person name="Bradley K.W."/>
            <person name="Asai D.J."/>
            <person name="Bowman C.A."/>
            <person name="Russell D.A."/>
            <person name="Pope W.H."/>
            <person name="Jacobs-Sera D."/>
            <person name="Hendrix R.W."/>
            <person name="Hatfull G.F."/>
        </authorList>
    </citation>
    <scope>NUCLEOTIDE SEQUENCE [LARGE SCALE GENOMIC DNA]</scope>
    <source>
        <strain evidence="7 8">DSM 27648</strain>
    </source>
</reference>
<dbReference type="EMBL" id="CP012333">
    <property type="protein sequence ID" value="AKU96155.1"/>
    <property type="molecule type" value="Genomic_DNA"/>
</dbReference>
<feature type="region of interest" description="Disordered" evidence="5">
    <location>
        <begin position="476"/>
        <end position="498"/>
    </location>
</feature>
<dbReference type="AlphaFoldDB" id="A0A0K1PRI0"/>
<evidence type="ECO:0000256" key="5">
    <source>
        <dbReference type="SAM" id="MobiDB-lite"/>
    </source>
</evidence>
<evidence type="ECO:0000256" key="4">
    <source>
        <dbReference type="ARBA" id="ARBA00022840"/>
    </source>
</evidence>
<dbReference type="PROSITE" id="PS50011">
    <property type="entry name" value="PROTEIN_KINASE_DOM"/>
    <property type="match status" value="1"/>
</dbReference>
<dbReference type="GO" id="GO:0004674">
    <property type="term" value="F:protein serine/threonine kinase activity"/>
    <property type="evidence" value="ECO:0007669"/>
    <property type="project" value="TreeGrafter"/>
</dbReference>
<keyword evidence="3 7" id="KW-0418">Kinase</keyword>
<dbReference type="SMART" id="SM00220">
    <property type="entry name" value="S_TKc"/>
    <property type="match status" value="1"/>
</dbReference>
<dbReference type="InterPro" id="IPR011009">
    <property type="entry name" value="Kinase-like_dom_sf"/>
</dbReference>
<dbReference type="Pfam" id="PF00069">
    <property type="entry name" value="Pkinase"/>
    <property type="match status" value="1"/>
</dbReference>
<keyword evidence="8" id="KW-1185">Reference proteome</keyword>
<feature type="region of interest" description="Disordered" evidence="5">
    <location>
        <begin position="231"/>
        <end position="279"/>
    </location>
</feature>
<evidence type="ECO:0000256" key="1">
    <source>
        <dbReference type="ARBA" id="ARBA00022679"/>
    </source>
</evidence>
<feature type="compositionally biased region" description="Basic and acidic residues" evidence="5">
    <location>
        <begin position="269"/>
        <end position="279"/>
    </location>
</feature>
<dbReference type="PANTHER" id="PTHR43289:SF6">
    <property type="entry name" value="SERINE_THREONINE-PROTEIN KINASE NEKL-3"/>
    <property type="match status" value="1"/>
</dbReference>
<dbReference type="STRING" id="1391654.AKJ09_02819"/>
<dbReference type="OrthoDB" id="9801841at2"/>
<evidence type="ECO:0000313" key="7">
    <source>
        <dbReference type="EMBL" id="AKU96155.1"/>
    </source>
</evidence>
<keyword evidence="4" id="KW-0067">ATP-binding</keyword>
<dbReference type="Gene3D" id="3.30.200.20">
    <property type="entry name" value="Phosphorylase Kinase, domain 1"/>
    <property type="match status" value="1"/>
</dbReference>
<dbReference type="RefSeq" id="WP_146647488.1">
    <property type="nucleotide sequence ID" value="NZ_CP012333.1"/>
</dbReference>
<evidence type="ECO:0000256" key="2">
    <source>
        <dbReference type="ARBA" id="ARBA00022741"/>
    </source>
</evidence>
<dbReference type="Gene3D" id="1.10.510.10">
    <property type="entry name" value="Transferase(Phosphotransferase) domain 1"/>
    <property type="match status" value="1"/>
</dbReference>
<keyword evidence="1" id="KW-0808">Transferase</keyword>
<dbReference type="GO" id="GO:0005524">
    <property type="term" value="F:ATP binding"/>
    <property type="evidence" value="ECO:0007669"/>
    <property type="project" value="UniProtKB-KW"/>
</dbReference>
<feature type="domain" description="Protein kinase" evidence="6">
    <location>
        <begin position="9"/>
        <end position="318"/>
    </location>
</feature>
<evidence type="ECO:0000259" key="6">
    <source>
        <dbReference type="PROSITE" id="PS50011"/>
    </source>
</evidence>
<evidence type="ECO:0000313" key="8">
    <source>
        <dbReference type="Proteomes" id="UP000064967"/>
    </source>
</evidence>
<protein>
    <submittedName>
        <fullName evidence="7">Serine/threonine-protein kinase PknB</fullName>
    </submittedName>
</protein>
<evidence type="ECO:0000256" key="3">
    <source>
        <dbReference type="ARBA" id="ARBA00022777"/>
    </source>
</evidence>
<keyword evidence="2" id="KW-0547">Nucleotide-binding</keyword>
<proteinExistence type="predicted"/>
<dbReference type="CDD" id="cd14014">
    <property type="entry name" value="STKc_PknB_like"/>
    <property type="match status" value="1"/>
</dbReference>
<sequence>MSEVRFGNYRIEEVLGSGAIATVYKAIQEPLGRVVAVKALKNQIAPTSSFGEQLEREAKVLADLAHPNVVLLLDVARLSTGRPYLVLEHIAGPSLQKLLAKRRKISVPAALAIACGICAGLEHVHERGVVHRDIKPGNVLLSTTGGVKIIDFGIAQRARTASLSDTFGTEGITASGRIAPEPLKDAFGTPAYMSPEQILGDFVDGRSDLFSLGVVLYEMLSGSRPFDAPPAGGRVSLAPGAIDGSSGLSRASRPPPGSDLASRGAAQRIRRDVPAPLRERAPNVPRSVERIVMRMLEKAPDDRYPNAGAVLERLQSVLRSMTREDPATLVRSALIEASFIKGQRTPKGAYGSLISPGSGISAPKALLGYAGLLVVFAVGAFAVEGSAASRSDNLRAAATPVEDAKMGGLRVVATPWAHVKVDGREVETTPFARAIPLTAGRHFVTLTHPDTSNVDREVDIVAGETVMLDVTMFAGTEDAGAPPNPAMLQGRDAGRDAR</sequence>